<sequence length="82" mass="9965">MNKWCKWFGHKRGEVLPWKPTPLGVSRGYVKDEVEVLFSIESHCPRCGDKITEIKWFRLEEWERRYTYKTLGCEFLLKRNLD</sequence>
<keyword evidence="2" id="KW-1185">Reference proteome</keyword>
<dbReference type="RefSeq" id="YP_009036490.1">
    <property type="nucleotide sequence ID" value="NC_024213.1"/>
</dbReference>
<dbReference type="GeneID" id="19526041"/>
<dbReference type="KEGG" id="vg:19526041"/>
<evidence type="ECO:0000313" key="1">
    <source>
        <dbReference type="EMBL" id="AHZ10059.1"/>
    </source>
</evidence>
<evidence type="ECO:0000313" key="2">
    <source>
        <dbReference type="Proteomes" id="UP000026900"/>
    </source>
</evidence>
<accession>A0A024B0A3</accession>
<protein>
    <recommendedName>
        <fullName evidence="3">Transposase</fullName>
    </recommendedName>
</protein>
<dbReference type="Proteomes" id="UP000026900">
    <property type="component" value="Segment"/>
</dbReference>
<reference evidence="2" key="1">
    <citation type="submission" date="2014-09" db="EMBL/GenBank/DDBJ databases">
        <authorList>
            <person name="Sauder A.B."/>
            <person name="McKenzie Q.R."/>
            <person name="Temple L.M."/>
            <person name="Alexis B.K."/>
            <person name="Al-Atrache Z."/>
            <person name="Lewis L.O."/>
            <person name="Loesser-Casey K.E."/>
            <person name="Mitchell K.J."/>
        </authorList>
    </citation>
    <scope>NUCLEOTIDE SEQUENCE [LARGE SCALE GENOMIC DNA]</scope>
</reference>
<organism evidence="1 2">
    <name type="scientific">Bacillus phage Hakuna</name>
    <dbReference type="NCBI Taxonomy" id="1486659"/>
    <lineage>
        <taxon>Viruses</taxon>
        <taxon>Duplodnaviria</taxon>
        <taxon>Heunggongvirae</taxon>
        <taxon>Uroviricota</taxon>
        <taxon>Caudoviricetes</taxon>
        <taxon>Herelleviridae</taxon>
        <taxon>Bastillevirinae</taxon>
        <taxon>Wphvirus</taxon>
        <taxon>Wphvirus hakuna</taxon>
    </lineage>
</organism>
<proteinExistence type="predicted"/>
<name>A0A024B0A3_9CAUD</name>
<dbReference type="EMBL" id="KJ489399">
    <property type="protein sequence ID" value="AHZ10059.1"/>
    <property type="molecule type" value="Genomic_DNA"/>
</dbReference>
<evidence type="ECO:0008006" key="3">
    <source>
        <dbReference type="Google" id="ProtNLM"/>
    </source>
</evidence>